<dbReference type="InterPro" id="IPR003593">
    <property type="entry name" value="AAA+_ATPase"/>
</dbReference>
<evidence type="ECO:0000313" key="10">
    <source>
        <dbReference type="EMBL" id="TEB28964.1"/>
    </source>
</evidence>
<dbReference type="GO" id="GO:0042393">
    <property type="term" value="F:histone binding"/>
    <property type="evidence" value="ECO:0007669"/>
    <property type="project" value="TreeGrafter"/>
</dbReference>
<evidence type="ECO:0000256" key="5">
    <source>
        <dbReference type="ARBA" id="ARBA00022840"/>
    </source>
</evidence>
<feature type="compositionally biased region" description="Basic residues" evidence="8">
    <location>
        <begin position="163"/>
        <end position="180"/>
    </location>
</feature>
<dbReference type="SMART" id="SM00382">
    <property type="entry name" value="AAA"/>
    <property type="match status" value="1"/>
</dbReference>
<comment type="caution">
    <text evidence="10">The sequence shown here is derived from an EMBL/GenBank/DDBJ whole genome shotgun (WGS) entry which is preliminary data.</text>
</comment>
<evidence type="ECO:0000256" key="6">
    <source>
        <dbReference type="ARBA" id="ARBA00023117"/>
    </source>
</evidence>
<feature type="compositionally biased region" description="Polar residues" evidence="8">
    <location>
        <begin position="1424"/>
        <end position="1438"/>
    </location>
</feature>
<feature type="region of interest" description="Disordered" evidence="8">
    <location>
        <begin position="1321"/>
        <end position="1404"/>
    </location>
</feature>
<dbReference type="SUPFAM" id="SSF52540">
    <property type="entry name" value="P-loop containing nucleoside triphosphate hydrolases"/>
    <property type="match status" value="2"/>
</dbReference>
<feature type="compositionally biased region" description="Pro residues" evidence="8">
    <location>
        <begin position="270"/>
        <end position="284"/>
    </location>
</feature>
<dbReference type="Proteomes" id="UP000298030">
    <property type="component" value="Unassembled WGS sequence"/>
</dbReference>
<dbReference type="STRING" id="71717.A0A4Y7T4T3"/>
<dbReference type="PANTHER" id="PTHR23069:SF0">
    <property type="entry name" value="TAT-BINDING HOMOLOG 7"/>
    <property type="match status" value="1"/>
</dbReference>
<feature type="region of interest" description="Disordered" evidence="8">
    <location>
        <begin position="1416"/>
        <end position="1493"/>
    </location>
</feature>
<dbReference type="GO" id="GO:0045815">
    <property type="term" value="P:transcription initiation-coupled chromatin remodeling"/>
    <property type="evidence" value="ECO:0007669"/>
    <property type="project" value="TreeGrafter"/>
</dbReference>
<comment type="similarity">
    <text evidence="2">Belongs to the AAA ATPase family.</text>
</comment>
<feature type="region of interest" description="Disordered" evidence="8">
    <location>
        <begin position="24"/>
        <end position="345"/>
    </location>
</feature>
<feature type="domain" description="AAA+ ATPase" evidence="9">
    <location>
        <begin position="419"/>
        <end position="560"/>
    </location>
</feature>
<name>A0A4Y7T4T3_COPMI</name>
<feature type="compositionally biased region" description="Basic and acidic residues" evidence="8">
    <location>
        <begin position="1066"/>
        <end position="1090"/>
    </location>
</feature>
<evidence type="ECO:0000256" key="1">
    <source>
        <dbReference type="ARBA" id="ARBA00004123"/>
    </source>
</evidence>
<feature type="compositionally biased region" description="Polar residues" evidence="8">
    <location>
        <begin position="1335"/>
        <end position="1346"/>
    </location>
</feature>
<keyword evidence="4" id="KW-0378">Hydrolase</keyword>
<dbReference type="InterPro" id="IPR003960">
    <property type="entry name" value="ATPase_AAA_CS"/>
</dbReference>
<feature type="compositionally biased region" description="Acidic residues" evidence="8">
    <location>
        <begin position="115"/>
        <end position="124"/>
    </location>
</feature>
<dbReference type="FunFam" id="3.40.50.300:FF:001218">
    <property type="entry name" value="AAA family ATPase, putative"/>
    <property type="match status" value="1"/>
</dbReference>
<keyword evidence="5" id="KW-0067">ATP-binding</keyword>
<feature type="region of interest" description="Disordered" evidence="8">
    <location>
        <begin position="1223"/>
        <end position="1300"/>
    </location>
</feature>
<protein>
    <submittedName>
        <fullName evidence="10">AAA-domain-containing protein</fullName>
    </submittedName>
</protein>
<dbReference type="Gene3D" id="3.40.50.300">
    <property type="entry name" value="P-loop containing nucleotide triphosphate hydrolases"/>
    <property type="match status" value="1"/>
</dbReference>
<dbReference type="GO" id="GO:0005524">
    <property type="term" value="F:ATP binding"/>
    <property type="evidence" value="ECO:0007669"/>
    <property type="project" value="UniProtKB-KW"/>
</dbReference>
<feature type="region of interest" description="Disordered" evidence="8">
    <location>
        <begin position="1066"/>
        <end position="1165"/>
    </location>
</feature>
<dbReference type="GO" id="GO:0006334">
    <property type="term" value="P:nucleosome assembly"/>
    <property type="evidence" value="ECO:0007669"/>
    <property type="project" value="TreeGrafter"/>
</dbReference>
<organism evidence="10 11">
    <name type="scientific">Coprinellus micaceus</name>
    <name type="common">Glistening ink-cap mushroom</name>
    <name type="synonym">Coprinus micaceus</name>
    <dbReference type="NCBI Taxonomy" id="71717"/>
    <lineage>
        <taxon>Eukaryota</taxon>
        <taxon>Fungi</taxon>
        <taxon>Dikarya</taxon>
        <taxon>Basidiomycota</taxon>
        <taxon>Agaricomycotina</taxon>
        <taxon>Agaricomycetes</taxon>
        <taxon>Agaricomycetidae</taxon>
        <taxon>Agaricales</taxon>
        <taxon>Agaricineae</taxon>
        <taxon>Psathyrellaceae</taxon>
        <taxon>Coprinellus</taxon>
    </lineage>
</organism>
<dbReference type="InterPro" id="IPR003959">
    <property type="entry name" value="ATPase_AAA_core"/>
</dbReference>
<dbReference type="PANTHER" id="PTHR23069">
    <property type="entry name" value="AAA DOMAIN-CONTAINING"/>
    <property type="match status" value="1"/>
</dbReference>
<evidence type="ECO:0000256" key="2">
    <source>
        <dbReference type="ARBA" id="ARBA00006914"/>
    </source>
</evidence>
<feature type="compositionally biased region" description="Basic and acidic residues" evidence="8">
    <location>
        <begin position="1128"/>
        <end position="1142"/>
    </location>
</feature>
<feature type="compositionally biased region" description="Acidic residues" evidence="8">
    <location>
        <begin position="52"/>
        <end position="65"/>
    </location>
</feature>
<accession>A0A4Y7T4T3</accession>
<comment type="subcellular location">
    <subcellularLocation>
        <location evidence="1">Nucleus</location>
    </subcellularLocation>
</comment>
<evidence type="ECO:0000259" key="9">
    <source>
        <dbReference type="SMART" id="SM00382"/>
    </source>
</evidence>
<feature type="compositionally biased region" description="Acidic residues" evidence="8">
    <location>
        <begin position="226"/>
        <end position="238"/>
    </location>
</feature>
<dbReference type="Pfam" id="PF00004">
    <property type="entry name" value="AAA"/>
    <property type="match status" value="1"/>
</dbReference>
<dbReference type="InterPro" id="IPR045199">
    <property type="entry name" value="ATAD2-like"/>
</dbReference>
<evidence type="ECO:0000256" key="8">
    <source>
        <dbReference type="SAM" id="MobiDB-lite"/>
    </source>
</evidence>
<dbReference type="PROSITE" id="PS00674">
    <property type="entry name" value="AAA"/>
    <property type="match status" value="1"/>
</dbReference>
<dbReference type="GO" id="GO:0005634">
    <property type="term" value="C:nucleus"/>
    <property type="evidence" value="ECO:0007669"/>
    <property type="project" value="UniProtKB-SubCell"/>
</dbReference>
<evidence type="ECO:0000256" key="4">
    <source>
        <dbReference type="ARBA" id="ARBA00022801"/>
    </source>
</evidence>
<evidence type="ECO:0000256" key="3">
    <source>
        <dbReference type="ARBA" id="ARBA00022741"/>
    </source>
</evidence>
<dbReference type="FunFam" id="3.40.50.300:FF:000061">
    <property type="entry name" value="ATPase family, AAA domain-containing 2"/>
    <property type="match status" value="1"/>
</dbReference>
<feature type="compositionally biased region" description="Basic and acidic residues" evidence="8">
    <location>
        <begin position="208"/>
        <end position="217"/>
    </location>
</feature>
<keyword evidence="3" id="KW-0547">Nucleotide-binding</keyword>
<keyword evidence="6" id="KW-0103">Bromodomain</keyword>
<dbReference type="GO" id="GO:0016887">
    <property type="term" value="F:ATP hydrolysis activity"/>
    <property type="evidence" value="ECO:0007669"/>
    <property type="project" value="InterPro"/>
</dbReference>
<feature type="compositionally biased region" description="Low complexity" evidence="8">
    <location>
        <begin position="1461"/>
        <end position="1477"/>
    </location>
</feature>
<dbReference type="InterPro" id="IPR041569">
    <property type="entry name" value="AAA_lid_3"/>
</dbReference>
<feature type="compositionally biased region" description="Polar residues" evidence="8">
    <location>
        <begin position="1450"/>
        <end position="1460"/>
    </location>
</feature>
<keyword evidence="7" id="KW-0539">Nucleus</keyword>
<dbReference type="GO" id="GO:0006337">
    <property type="term" value="P:nucleosome disassembly"/>
    <property type="evidence" value="ECO:0007669"/>
    <property type="project" value="TreeGrafter"/>
</dbReference>
<dbReference type="EMBL" id="QPFP01000029">
    <property type="protein sequence ID" value="TEB28964.1"/>
    <property type="molecule type" value="Genomic_DNA"/>
</dbReference>
<dbReference type="InterPro" id="IPR027417">
    <property type="entry name" value="P-loop_NTPase"/>
</dbReference>
<sequence length="1572" mass="173971">MNIPEPPPDDALLKIKLPAMAYNTRRSGARHSDAGSAGSGSHYTMSEKSALGDEDAEGEEEEEEQIVVSTRGRAHKKVSYAESASEEDFGDEPPPRNGVFDTTSKRTRGRAIDNLMDDAEDDEVVQPRRTRRATRAQSKNLDDFVEDDDEAALHEEYDDGSNRRRLRSTRMTRQSSKRSKPPSSSSRPAGAGGRTTRSRARQRQRQSSQDHDYEEGGGHSSGSGGEDADGSLADDDLDLALPPEPEPEPEDDNDGKPYALRQRQKINYAIPPPIEEMARPPPKPAGRTSNRGGHKGRRGLGWSASGAELGRWMGMPGDDSDSDAPTRTPRKPFGGVNPFGGAMPAGGMLPGDSLAAGGTPSNLGKIGDSALADADPLGVNQNVTFDEVGGLDDHIHALKEMTLLPLLYPEVFQRFNVTPPRGVLFHGPPGTGKTLLARALAASSRSGGRQISFFMRKGADCLSKWVGEAERQLRLLFEEAKNSQPSIIFFDEIDGLAPVRSSKQDQIHASIVSTLLALMDGMDGRGQVIVIGATNRPDAVDPALRRPGRFDREFYFGLPNLDAREKILGIMTKKWENWNPTEEGEKGEQVREKLKGLAKMTKGYGGADLRALCTEAALNAIQRRYPQVYKSTDRLLLKPETINVGLRDFMISIKKIVPSSARSSTSAATPLPPQFEPLLSETLEQVKSTVQRVMPVEKKLSALEEAEFEDGEEETALEREMLAQSMQTLRVYRPRVIIHGDLGMGQGYIGAAALHHLEGYHIQSLELGTLLGDSTRTVEAGIVQLFVEAKRHQPSVIYIPSLFGWCAAVSETSRSTVRAMLDTLLPTDPILLLAVVDGAFSALPKDVKAWFGPSKDNRVHIASPTSEKRTAFFEPMLKDVARKPVEFADGVKRRKRVLEVLPVAPPLEPRKPSAAELAVQEENDQRTMTILKYRLGPILQEMKRKWKRFTKRAAEEYNFEPDENGIGYAYEVNATAGAPPPPQPHINGIIDLSSDLPTTQPVEPAPVAVQQSFMDDVGKIVHNADVRSHEDVDRLHKAQAMFTAAQVSLLEFDATFRMECERMAGRERQRMEAHDKEKGKQKEKGSRTGSEEQADGAQTRRSTRSNGFAAELVTMTDPVKLERRLKRQREVGENSGAERDTSADVDLDGPDANGERDHKRSKMLVDDEDDLNIRTPQSQRHVRFGAPGMPQIVDPLPAEAGHYHHGPQGFVPGPSPLANYQMHHQHQQPLPPPMFGQPQQHFQQQPNQHLHSHPQPHFNGQQLPQQSPLFPPSDRMGMHDSYQQPRNHGGFDPTLLNPTSPTMETVPGFHNAMNMEPQVHPQGMGGMSAMPHANLFNQPGPSNQVPNFGQQGYSQQHQHQQNWGQPQHNLHQHGQPMPSMFNDPNDPFGAPPAPQQQQQPQSQYLEPAHQNNQLHVPQAPRVNRTPSPNRLQSILRNSRTPDPERRGTPNGASSDQQPSRTTSESGQQQQSGEAAATAEEEASNAMVVERSPSPPLPDFHLDEDLLQELRAKLTDKTGSLTIEQLEQLRATCLGEVWRQRKEWDRDSLVKSLSKSVDEFLEEVKELEEWDEE</sequence>
<proteinExistence type="inferred from homology"/>
<feature type="compositionally biased region" description="Low complexity" evidence="8">
    <location>
        <begin position="1236"/>
        <end position="1249"/>
    </location>
</feature>
<gene>
    <name evidence="10" type="ORF">FA13DRAFT_1775633</name>
</gene>
<keyword evidence="11" id="KW-1185">Reference proteome</keyword>
<dbReference type="OrthoDB" id="5421at2759"/>
<feature type="compositionally biased region" description="Low complexity" evidence="8">
    <location>
        <begin position="1347"/>
        <end position="1369"/>
    </location>
</feature>
<dbReference type="Pfam" id="PF17862">
    <property type="entry name" value="AAA_lid_3"/>
    <property type="match status" value="1"/>
</dbReference>
<evidence type="ECO:0000313" key="11">
    <source>
        <dbReference type="Proteomes" id="UP000298030"/>
    </source>
</evidence>
<dbReference type="GO" id="GO:0003682">
    <property type="term" value="F:chromatin binding"/>
    <property type="evidence" value="ECO:0007669"/>
    <property type="project" value="TreeGrafter"/>
</dbReference>
<evidence type="ECO:0000256" key="7">
    <source>
        <dbReference type="ARBA" id="ARBA00023242"/>
    </source>
</evidence>
<reference evidence="10 11" key="1">
    <citation type="journal article" date="2019" name="Nat. Ecol. Evol.">
        <title>Megaphylogeny resolves global patterns of mushroom evolution.</title>
        <authorList>
            <person name="Varga T."/>
            <person name="Krizsan K."/>
            <person name="Foldi C."/>
            <person name="Dima B."/>
            <person name="Sanchez-Garcia M."/>
            <person name="Sanchez-Ramirez S."/>
            <person name="Szollosi G.J."/>
            <person name="Szarkandi J.G."/>
            <person name="Papp V."/>
            <person name="Albert L."/>
            <person name="Andreopoulos W."/>
            <person name="Angelini C."/>
            <person name="Antonin V."/>
            <person name="Barry K.W."/>
            <person name="Bougher N.L."/>
            <person name="Buchanan P."/>
            <person name="Buyck B."/>
            <person name="Bense V."/>
            <person name="Catcheside P."/>
            <person name="Chovatia M."/>
            <person name="Cooper J."/>
            <person name="Damon W."/>
            <person name="Desjardin D."/>
            <person name="Finy P."/>
            <person name="Geml J."/>
            <person name="Haridas S."/>
            <person name="Hughes K."/>
            <person name="Justo A."/>
            <person name="Karasinski D."/>
            <person name="Kautmanova I."/>
            <person name="Kiss B."/>
            <person name="Kocsube S."/>
            <person name="Kotiranta H."/>
            <person name="LaButti K.M."/>
            <person name="Lechner B.E."/>
            <person name="Liimatainen K."/>
            <person name="Lipzen A."/>
            <person name="Lukacs Z."/>
            <person name="Mihaltcheva S."/>
            <person name="Morgado L.N."/>
            <person name="Niskanen T."/>
            <person name="Noordeloos M.E."/>
            <person name="Ohm R.A."/>
            <person name="Ortiz-Santana B."/>
            <person name="Ovrebo C."/>
            <person name="Racz N."/>
            <person name="Riley R."/>
            <person name="Savchenko A."/>
            <person name="Shiryaev A."/>
            <person name="Soop K."/>
            <person name="Spirin V."/>
            <person name="Szebenyi C."/>
            <person name="Tomsovsky M."/>
            <person name="Tulloss R.E."/>
            <person name="Uehling J."/>
            <person name="Grigoriev I.V."/>
            <person name="Vagvolgyi C."/>
            <person name="Papp T."/>
            <person name="Martin F.M."/>
            <person name="Miettinen O."/>
            <person name="Hibbett D.S."/>
            <person name="Nagy L.G."/>
        </authorList>
    </citation>
    <scope>NUCLEOTIDE SEQUENCE [LARGE SCALE GENOMIC DNA]</scope>
    <source>
        <strain evidence="10 11">FP101781</strain>
    </source>
</reference>
<dbReference type="Gene3D" id="1.10.8.60">
    <property type="match status" value="1"/>
</dbReference>